<proteinExistence type="predicted"/>
<dbReference type="AlphaFoldDB" id="A0A2A6BS15"/>
<accession>A0A2A6BS15</accession>
<accession>A0A8R1Z2I7</accession>
<dbReference type="Proteomes" id="UP000005239">
    <property type="component" value="Unassembled WGS sequence"/>
</dbReference>
<evidence type="ECO:0000313" key="1">
    <source>
        <dbReference type="EnsemblMetazoa" id="PPA44458.1"/>
    </source>
</evidence>
<dbReference type="EnsemblMetazoa" id="PPA44458.1">
    <property type="protein sequence ID" value="PPA44458.1"/>
    <property type="gene ID" value="WBGene00282827"/>
</dbReference>
<organism evidence="1 2">
    <name type="scientific">Pristionchus pacificus</name>
    <name type="common">Parasitic nematode worm</name>
    <dbReference type="NCBI Taxonomy" id="54126"/>
    <lineage>
        <taxon>Eukaryota</taxon>
        <taxon>Metazoa</taxon>
        <taxon>Ecdysozoa</taxon>
        <taxon>Nematoda</taxon>
        <taxon>Chromadorea</taxon>
        <taxon>Rhabditida</taxon>
        <taxon>Rhabditina</taxon>
        <taxon>Diplogasteromorpha</taxon>
        <taxon>Diplogasteroidea</taxon>
        <taxon>Neodiplogasteridae</taxon>
        <taxon>Pristionchus</taxon>
    </lineage>
</organism>
<reference evidence="1" key="2">
    <citation type="submission" date="2022-06" db="UniProtKB">
        <authorList>
            <consortium name="EnsemblMetazoa"/>
        </authorList>
    </citation>
    <scope>IDENTIFICATION</scope>
    <source>
        <strain evidence="1">PS312</strain>
    </source>
</reference>
<gene>
    <name evidence="1" type="primary">WBGene00282827</name>
</gene>
<evidence type="ECO:0000313" key="2">
    <source>
        <dbReference type="Proteomes" id="UP000005239"/>
    </source>
</evidence>
<keyword evidence="2" id="KW-1185">Reference proteome</keyword>
<sequence length="64" mass="7390">MANYGNAWAAVKAMSWNGQKGVVGSVCGDKLVPWLLQQLHAQILLSFDYEHYYYDDSHKQRMKK</sequence>
<name>A0A2A6BS15_PRIPA</name>
<reference evidence="2" key="1">
    <citation type="journal article" date="2008" name="Nat. Genet.">
        <title>The Pristionchus pacificus genome provides a unique perspective on nematode lifestyle and parasitism.</title>
        <authorList>
            <person name="Dieterich C."/>
            <person name="Clifton S.W."/>
            <person name="Schuster L.N."/>
            <person name="Chinwalla A."/>
            <person name="Delehaunty K."/>
            <person name="Dinkelacker I."/>
            <person name="Fulton L."/>
            <person name="Fulton R."/>
            <person name="Godfrey J."/>
            <person name="Minx P."/>
            <person name="Mitreva M."/>
            <person name="Roeseler W."/>
            <person name="Tian H."/>
            <person name="Witte H."/>
            <person name="Yang S.P."/>
            <person name="Wilson R.K."/>
            <person name="Sommer R.J."/>
        </authorList>
    </citation>
    <scope>NUCLEOTIDE SEQUENCE [LARGE SCALE GENOMIC DNA]</scope>
    <source>
        <strain evidence="2">PS312</strain>
    </source>
</reference>
<protein>
    <submittedName>
        <fullName evidence="1">Uncharacterized protein</fullName>
    </submittedName>
</protein>